<dbReference type="InterPro" id="IPR029063">
    <property type="entry name" value="SAM-dependent_MTases_sf"/>
</dbReference>
<evidence type="ECO:0000259" key="10">
    <source>
        <dbReference type="PROSITE" id="PS50113"/>
    </source>
</evidence>
<accession>I3IN73</accession>
<feature type="domain" description="PAC" evidence="10">
    <location>
        <begin position="850"/>
        <end position="900"/>
    </location>
</feature>
<dbReference type="InterPro" id="IPR000700">
    <property type="entry name" value="PAS-assoc_C"/>
</dbReference>
<evidence type="ECO:0000259" key="12">
    <source>
        <dbReference type="PROSITE" id="PS50123"/>
    </source>
</evidence>
<dbReference type="AlphaFoldDB" id="I3IN73"/>
<dbReference type="CDD" id="cd00130">
    <property type="entry name" value="PAS"/>
    <property type="match status" value="1"/>
</dbReference>
<comment type="caution">
    <text evidence="13">The sequence shown here is derived from an EMBL/GenBank/DDBJ whole genome shotgun (WGS) entry which is preliminary data.</text>
</comment>
<keyword evidence="6" id="KW-0378">Hydrolase</keyword>
<dbReference type="PANTHER" id="PTHR24422:SF27">
    <property type="entry name" value="PROTEIN-GLUTAMATE O-METHYLTRANSFERASE"/>
    <property type="match status" value="1"/>
</dbReference>
<reference evidence="13 14" key="1">
    <citation type="journal article" date="2012" name="FEBS Lett.">
        <title>Anammox organism KSU-1 expresses a NirK-type copper-containing nitrite reductase instead of a NirS-type with cytochrome cd1.</title>
        <authorList>
            <person name="Hira D."/>
            <person name="Toh H."/>
            <person name="Migita C.T."/>
            <person name="Okubo H."/>
            <person name="Nishiyama T."/>
            <person name="Hattori M."/>
            <person name="Furukawa K."/>
            <person name="Fujii T."/>
        </authorList>
    </citation>
    <scope>NUCLEOTIDE SEQUENCE [LARGE SCALE GENOMIC DNA]</scope>
</reference>
<feature type="domain" description="PAS" evidence="9">
    <location>
        <begin position="908"/>
        <end position="958"/>
    </location>
</feature>
<keyword evidence="7" id="KW-0175">Coiled coil</keyword>
<dbReference type="Gene3D" id="3.30.450.20">
    <property type="entry name" value="PAS domain"/>
    <property type="match status" value="2"/>
</dbReference>
<evidence type="ECO:0000313" key="14">
    <source>
        <dbReference type="Proteomes" id="UP000002985"/>
    </source>
</evidence>
<dbReference type="Proteomes" id="UP000002985">
    <property type="component" value="Unassembled WGS sequence"/>
</dbReference>
<feature type="active site" evidence="6">
    <location>
        <position position="96"/>
    </location>
</feature>
<dbReference type="InterPro" id="IPR022641">
    <property type="entry name" value="CheR_N"/>
</dbReference>
<keyword evidence="4 13" id="KW-0808">Transferase</keyword>
<evidence type="ECO:0000259" key="9">
    <source>
        <dbReference type="PROSITE" id="PS50112"/>
    </source>
</evidence>
<evidence type="ECO:0000256" key="6">
    <source>
        <dbReference type="PROSITE-ProRule" id="PRU00050"/>
    </source>
</evidence>
<dbReference type="GO" id="GO:0000156">
    <property type="term" value="F:phosphorelay response regulator activity"/>
    <property type="evidence" value="ECO:0007669"/>
    <property type="project" value="InterPro"/>
</dbReference>
<dbReference type="SUPFAM" id="SSF53335">
    <property type="entry name" value="S-adenosyl-L-methionine-dependent methyltransferases"/>
    <property type="match status" value="1"/>
</dbReference>
<dbReference type="SUPFAM" id="SSF52738">
    <property type="entry name" value="Methylesterase CheB, C-terminal domain"/>
    <property type="match status" value="1"/>
</dbReference>
<feature type="region of interest" description="Disordered" evidence="8">
    <location>
        <begin position="1"/>
        <end position="53"/>
    </location>
</feature>
<dbReference type="SUPFAM" id="SSF55785">
    <property type="entry name" value="PYP-like sensor domain (PAS domain)"/>
    <property type="match status" value="2"/>
</dbReference>
<dbReference type="InterPro" id="IPR000673">
    <property type="entry name" value="Sig_transdc_resp-reg_Me-estase"/>
</dbReference>
<dbReference type="InterPro" id="IPR035965">
    <property type="entry name" value="PAS-like_dom_sf"/>
</dbReference>
<sequence>MEKKKKKGIGSQGKTDSTKGYKGHVRSDQEKKPARKKLERKASLPVPEEENFEQNKMNTSFPIVGIGASAGGLEAFEQFFMHMPSNSGAAYVVVQHLDPTHSSIMADLLKRFTSMRVVEVEDGMHVDPNRVYVIPPNKDMIIQNGILKLTVPIEPHGLRMPIDLFLRSLAGDCGERAICIILSGSGTDGTLGLKAINEAGGLSLVQSPATAKYDSMPKSAIKTGIADYILPLEKISEQLVSCIKHFHPKKMKKLSMTHVISPGAIQKILLLLKKKTGNDFSAYKKNTIYRRIERRMKLHDIEDVANYVRYLEDHPDEVQLLFKELLIVVTSFFRDADAFDVLKKKILPGILEDRPENYTIRVWVPGCATGEEVYSIAIVLREYMDELDREFKVQIFGTDIDESAINVARNGSYPSNIALDVTPRRLRRFFITEDNYYRIKKEIRESVVFAVHNVINDPPFTKMDLISCRNLLIYLDNDLQNKVIPLFQYSLKPGGILFLGPSESIGGFVNLLAVLDKKWKFFKSKGTTLATHEISFTERDDAHAIANLEKGINTEESKRIRETNIEELAHKVLMESFAPPCVIVNAKGDILYIHGRTGNYLEPAHGEANLNIIDMAREGIRYELHSAIHNAFKQKKAILYEKLRVKTNGDVKTVNLTVKPVTEAKTKQPLLVVIFTDTPANQAEVKKGKGKSLDAHGRRIEILEWELKYTKDDLQATIAELQASNEELKSLNEEMQSTNEELQSTNEELETSKEELQSVNEELITVNSELQSKIELLSRSENDMKNLLDSIKLGTIFLDSNLFIKRFTVEATKVFNLIPSDIGRPIGHIVSNLEYENLTADVHLVLDKLVTKEIEVQTKDNHWYLMRIMPYRTQENVIDGVVVTFTDIDQIKRTEDSLRKLNVNIENARKLAEGIIETTRESFIVLDSSLRVVMVNQSFCKMFHVSEDETTGKYLYDLGNNQWNISGLRKLLEDILPKNTSFEGYEIVCNFPQMGKRTLLLNARRIIYKGEKPELILLSFEDVTDQKQSKGSGIKS</sequence>
<dbReference type="InterPro" id="IPR050903">
    <property type="entry name" value="Bact_Chemotaxis_MeTrfase"/>
</dbReference>
<dbReference type="Pfam" id="PF01339">
    <property type="entry name" value="CheB_methylest"/>
    <property type="match status" value="1"/>
</dbReference>
<dbReference type="eggNOG" id="COG1352">
    <property type="taxonomic scope" value="Bacteria"/>
</dbReference>
<evidence type="ECO:0000259" key="11">
    <source>
        <dbReference type="PROSITE" id="PS50122"/>
    </source>
</evidence>
<dbReference type="OrthoDB" id="288469at2"/>
<keyword evidence="6" id="KW-0145">Chemotaxis</keyword>
<dbReference type="PROSITE" id="PS50112">
    <property type="entry name" value="PAS"/>
    <property type="match status" value="1"/>
</dbReference>
<dbReference type="GO" id="GO:0032259">
    <property type="term" value="P:methylation"/>
    <property type="evidence" value="ECO:0007669"/>
    <property type="project" value="UniProtKB-KW"/>
</dbReference>
<dbReference type="EMBL" id="BAFH01000003">
    <property type="protein sequence ID" value="GAB63168.1"/>
    <property type="molecule type" value="Genomic_DNA"/>
</dbReference>
<dbReference type="CDD" id="cd02440">
    <property type="entry name" value="AdoMet_MTases"/>
    <property type="match status" value="1"/>
</dbReference>
<evidence type="ECO:0000256" key="7">
    <source>
        <dbReference type="SAM" id="Coils"/>
    </source>
</evidence>
<dbReference type="Pfam" id="PF01739">
    <property type="entry name" value="CheR"/>
    <property type="match status" value="1"/>
</dbReference>
<dbReference type="Pfam" id="PF00989">
    <property type="entry name" value="PAS"/>
    <property type="match status" value="1"/>
</dbReference>
<protein>
    <recommendedName>
        <fullName evidence="2">protein-glutamate O-methyltransferase</fullName>
        <ecNumber evidence="2">2.1.1.80</ecNumber>
    </recommendedName>
</protein>
<dbReference type="GO" id="GO:0008984">
    <property type="term" value="F:protein-glutamate methylesterase activity"/>
    <property type="evidence" value="ECO:0007669"/>
    <property type="project" value="InterPro"/>
</dbReference>
<dbReference type="PANTHER" id="PTHR24422">
    <property type="entry name" value="CHEMOTAXIS PROTEIN METHYLTRANSFERASE"/>
    <property type="match status" value="1"/>
</dbReference>
<feature type="active site" evidence="6">
    <location>
        <position position="188"/>
    </location>
</feature>
<dbReference type="GO" id="GO:0008983">
    <property type="term" value="F:protein-glutamate O-methyltransferase activity"/>
    <property type="evidence" value="ECO:0007669"/>
    <property type="project" value="UniProtKB-EC"/>
</dbReference>
<dbReference type="Gene3D" id="3.40.50.180">
    <property type="entry name" value="Methylesterase CheB, C-terminal domain"/>
    <property type="match status" value="1"/>
</dbReference>
<dbReference type="PROSITE" id="PS50122">
    <property type="entry name" value="CHEB"/>
    <property type="match status" value="1"/>
</dbReference>
<evidence type="ECO:0000256" key="8">
    <source>
        <dbReference type="SAM" id="MobiDB-lite"/>
    </source>
</evidence>
<evidence type="ECO:0000256" key="1">
    <source>
        <dbReference type="ARBA" id="ARBA00001541"/>
    </source>
</evidence>
<dbReference type="EC" id="2.1.1.80" evidence="2"/>
<dbReference type="InterPro" id="IPR036804">
    <property type="entry name" value="CheR_N_sf"/>
</dbReference>
<dbReference type="SUPFAM" id="SSF57997">
    <property type="entry name" value="Tropomyosin"/>
    <property type="match status" value="1"/>
</dbReference>
<evidence type="ECO:0000256" key="5">
    <source>
        <dbReference type="ARBA" id="ARBA00022691"/>
    </source>
</evidence>
<feature type="domain" description="CheR-type methyltransferase" evidence="12">
    <location>
        <begin position="253"/>
        <end position="535"/>
    </location>
</feature>
<organism evidence="13 14">
    <name type="scientific">Candidatus Jettenia caeni</name>
    <dbReference type="NCBI Taxonomy" id="247490"/>
    <lineage>
        <taxon>Bacteria</taxon>
        <taxon>Pseudomonadati</taxon>
        <taxon>Planctomycetota</taxon>
        <taxon>Candidatus Brocadiia</taxon>
        <taxon>Candidatus Brocadiales</taxon>
        <taxon>Candidatus Brocadiaceae</taxon>
        <taxon>Candidatus Jettenia</taxon>
    </lineage>
</organism>
<dbReference type="SUPFAM" id="SSF47757">
    <property type="entry name" value="Chemotaxis receptor methyltransferase CheR, N-terminal domain"/>
    <property type="match status" value="1"/>
</dbReference>
<dbReference type="Gene3D" id="3.40.50.150">
    <property type="entry name" value="Vaccinia Virus protein VP39"/>
    <property type="match status" value="1"/>
</dbReference>
<dbReference type="SMART" id="SM00091">
    <property type="entry name" value="PAS"/>
    <property type="match status" value="2"/>
</dbReference>
<dbReference type="eggNOG" id="COG2201">
    <property type="taxonomic scope" value="Bacteria"/>
</dbReference>
<dbReference type="SMART" id="SM00138">
    <property type="entry name" value="MeTrc"/>
    <property type="match status" value="1"/>
</dbReference>
<dbReference type="InterPro" id="IPR013767">
    <property type="entry name" value="PAS_fold"/>
</dbReference>
<dbReference type="InterPro" id="IPR000780">
    <property type="entry name" value="CheR_MeTrfase"/>
</dbReference>
<dbReference type="PROSITE" id="PS50113">
    <property type="entry name" value="PAC"/>
    <property type="match status" value="1"/>
</dbReference>
<dbReference type="Gene3D" id="1.10.155.10">
    <property type="entry name" value="Chemotaxis receptor methyltransferase CheR, N-terminal domain"/>
    <property type="match status" value="1"/>
</dbReference>
<feature type="coiled-coil region" evidence="7">
    <location>
        <begin position="711"/>
        <end position="773"/>
    </location>
</feature>
<keyword evidence="14" id="KW-1185">Reference proteome</keyword>
<proteinExistence type="predicted"/>
<dbReference type="Pfam" id="PF03705">
    <property type="entry name" value="CheR_N"/>
    <property type="match status" value="1"/>
</dbReference>
<evidence type="ECO:0000256" key="4">
    <source>
        <dbReference type="ARBA" id="ARBA00022679"/>
    </source>
</evidence>
<dbReference type="GO" id="GO:0006355">
    <property type="term" value="P:regulation of DNA-templated transcription"/>
    <property type="evidence" value="ECO:0007669"/>
    <property type="project" value="InterPro"/>
</dbReference>
<feature type="active site" evidence="6">
    <location>
        <position position="69"/>
    </location>
</feature>
<dbReference type="InterPro" id="IPR000014">
    <property type="entry name" value="PAS"/>
</dbReference>
<dbReference type="PRINTS" id="PR00996">
    <property type="entry name" value="CHERMTFRASE"/>
</dbReference>
<feature type="coiled-coil region" evidence="7">
    <location>
        <begin position="891"/>
        <end position="918"/>
    </location>
</feature>
<dbReference type="GO" id="GO:0006935">
    <property type="term" value="P:chemotaxis"/>
    <property type="evidence" value="ECO:0007669"/>
    <property type="project" value="UniProtKB-UniRule"/>
</dbReference>
<dbReference type="InterPro" id="IPR022642">
    <property type="entry name" value="CheR_C"/>
</dbReference>
<dbReference type="Pfam" id="PF13596">
    <property type="entry name" value="PAS_10"/>
    <property type="match status" value="1"/>
</dbReference>
<dbReference type="PROSITE" id="PS50123">
    <property type="entry name" value="CHER"/>
    <property type="match status" value="1"/>
</dbReference>
<gene>
    <name evidence="13" type="ORF">KSU1_C1572</name>
</gene>
<keyword evidence="3 13" id="KW-0489">Methyltransferase</keyword>
<keyword evidence="5" id="KW-0949">S-adenosyl-L-methionine</keyword>
<evidence type="ECO:0000256" key="3">
    <source>
        <dbReference type="ARBA" id="ARBA00022603"/>
    </source>
</evidence>
<evidence type="ECO:0000313" key="13">
    <source>
        <dbReference type="EMBL" id="GAB63168.1"/>
    </source>
</evidence>
<feature type="domain" description="CheB-type methylesterase" evidence="11">
    <location>
        <begin position="57"/>
        <end position="246"/>
    </location>
</feature>
<dbReference type="CDD" id="cd16434">
    <property type="entry name" value="CheB-CheR_fusion"/>
    <property type="match status" value="1"/>
</dbReference>
<dbReference type="InterPro" id="IPR035909">
    <property type="entry name" value="CheB_C"/>
</dbReference>
<dbReference type="GO" id="GO:0005737">
    <property type="term" value="C:cytoplasm"/>
    <property type="evidence" value="ECO:0007669"/>
    <property type="project" value="InterPro"/>
</dbReference>
<dbReference type="STRING" id="247490.KSU1_C1572"/>
<comment type="catalytic activity">
    <reaction evidence="1">
        <text>L-glutamyl-[protein] + S-adenosyl-L-methionine = [protein]-L-glutamate 5-O-methyl ester + S-adenosyl-L-homocysteine</text>
        <dbReference type="Rhea" id="RHEA:24452"/>
        <dbReference type="Rhea" id="RHEA-COMP:10208"/>
        <dbReference type="Rhea" id="RHEA-COMP:10311"/>
        <dbReference type="ChEBI" id="CHEBI:29973"/>
        <dbReference type="ChEBI" id="CHEBI:57856"/>
        <dbReference type="ChEBI" id="CHEBI:59789"/>
        <dbReference type="ChEBI" id="CHEBI:82795"/>
        <dbReference type="EC" id="2.1.1.80"/>
    </reaction>
</comment>
<evidence type="ECO:0000256" key="2">
    <source>
        <dbReference type="ARBA" id="ARBA00012534"/>
    </source>
</evidence>
<dbReference type="NCBIfam" id="TIGR00229">
    <property type="entry name" value="sensory_box"/>
    <property type="match status" value="1"/>
</dbReference>
<name>I3IN73_9BACT</name>